<dbReference type="GO" id="GO:0004674">
    <property type="term" value="F:protein serine/threonine kinase activity"/>
    <property type="evidence" value="ECO:0007669"/>
    <property type="project" value="TreeGrafter"/>
</dbReference>
<dbReference type="AlphaFoldDB" id="A0A397JJ43"/>
<organism evidence="6 7">
    <name type="scientific">Diversispora epigaea</name>
    <dbReference type="NCBI Taxonomy" id="1348612"/>
    <lineage>
        <taxon>Eukaryota</taxon>
        <taxon>Fungi</taxon>
        <taxon>Fungi incertae sedis</taxon>
        <taxon>Mucoromycota</taxon>
        <taxon>Glomeromycotina</taxon>
        <taxon>Glomeromycetes</taxon>
        <taxon>Diversisporales</taxon>
        <taxon>Diversisporaceae</taxon>
        <taxon>Diversispora</taxon>
    </lineage>
</organism>
<dbReference type="Proteomes" id="UP000266861">
    <property type="component" value="Unassembled WGS sequence"/>
</dbReference>
<dbReference type="OrthoDB" id="544350at2759"/>
<evidence type="ECO:0000313" key="7">
    <source>
        <dbReference type="Proteomes" id="UP000266861"/>
    </source>
</evidence>
<keyword evidence="1" id="KW-0808">Transferase</keyword>
<dbReference type="InterPro" id="IPR051681">
    <property type="entry name" value="Ser/Thr_Kinases-Pseudokinases"/>
</dbReference>
<dbReference type="SUPFAM" id="SSF56112">
    <property type="entry name" value="Protein kinase-like (PK-like)"/>
    <property type="match status" value="1"/>
</dbReference>
<keyword evidence="4" id="KW-0067">ATP-binding</keyword>
<keyword evidence="2" id="KW-0547">Nucleotide-binding</keyword>
<dbReference type="InterPro" id="IPR001245">
    <property type="entry name" value="Ser-Thr/Tyr_kinase_cat_dom"/>
</dbReference>
<evidence type="ECO:0000259" key="5">
    <source>
        <dbReference type="PROSITE" id="PS50011"/>
    </source>
</evidence>
<evidence type="ECO:0000256" key="2">
    <source>
        <dbReference type="ARBA" id="ARBA00022741"/>
    </source>
</evidence>
<feature type="domain" description="Protein kinase" evidence="5">
    <location>
        <begin position="69"/>
        <end position="341"/>
    </location>
</feature>
<dbReference type="STRING" id="1348612.A0A397JJ43"/>
<evidence type="ECO:0000256" key="1">
    <source>
        <dbReference type="ARBA" id="ARBA00022679"/>
    </source>
</evidence>
<dbReference type="InterPro" id="IPR000719">
    <property type="entry name" value="Prot_kinase_dom"/>
</dbReference>
<dbReference type="PANTHER" id="PTHR44329">
    <property type="entry name" value="SERINE/THREONINE-PROTEIN KINASE TNNI3K-RELATED"/>
    <property type="match status" value="1"/>
</dbReference>
<dbReference type="PROSITE" id="PS50011">
    <property type="entry name" value="PROTEIN_KINASE_DOM"/>
    <property type="match status" value="1"/>
</dbReference>
<comment type="caution">
    <text evidence="6">The sequence shown here is derived from an EMBL/GenBank/DDBJ whole genome shotgun (WGS) entry which is preliminary data.</text>
</comment>
<sequence length="377" mass="44231">MVFDEICQCDQKYSKRKYYWCIPCNSTRFKNDFDKWTSGNYIIDKFIQDAQLKANYYDKAIEWIPYNRFRDIKKIAKGSFGTIYYAKWIDGPINSWDIENEKWERFGQHVVALKNFDGIGDINEDFLNEMAIHSRAMETYSSIGFYGITKDPETHKYMMVLEYLKGGSLRNYLNDNFINISWRVKLLYLRDLARNFTEIHELNIIHQDFHPGNILAHNFDESDLYISDFGLSKLIGKNGENLQKRTVFGVLPYIAPEVLCGEEYTKAADVYSFAITAYQIITGLPPYPNVPHDDELALKICNGLRPKIPFHTPKLITKLIMRSWDAQVIYRPTFDILHKVLKKCVNDYLKYTGEITIQIEEAEEFSDNNRYNNCETT</sequence>
<keyword evidence="3" id="KW-0418">Kinase</keyword>
<dbReference type="PANTHER" id="PTHR44329:SF288">
    <property type="entry name" value="MITOGEN-ACTIVATED PROTEIN KINASE KINASE KINASE 20"/>
    <property type="match status" value="1"/>
</dbReference>
<evidence type="ECO:0000256" key="4">
    <source>
        <dbReference type="ARBA" id="ARBA00022840"/>
    </source>
</evidence>
<keyword evidence="7" id="KW-1185">Reference proteome</keyword>
<proteinExistence type="predicted"/>
<protein>
    <recommendedName>
        <fullName evidence="5">Protein kinase domain-containing protein</fullName>
    </recommendedName>
</protein>
<evidence type="ECO:0000313" key="6">
    <source>
        <dbReference type="EMBL" id="RHZ85174.1"/>
    </source>
</evidence>
<reference evidence="6 7" key="1">
    <citation type="submission" date="2018-08" db="EMBL/GenBank/DDBJ databases">
        <title>Genome and evolution of the arbuscular mycorrhizal fungus Diversispora epigaea (formerly Glomus versiforme) and its bacterial endosymbionts.</title>
        <authorList>
            <person name="Sun X."/>
            <person name="Fei Z."/>
            <person name="Harrison M."/>
        </authorList>
    </citation>
    <scope>NUCLEOTIDE SEQUENCE [LARGE SCALE GENOMIC DNA]</scope>
    <source>
        <strain evidence="6 7">IT104</strain>
    </source>
</reference>
<dbReference type="InterPro" id="IPR011009">
    <property type="entry name" value="Kinase-like_dom_sf"/>
</dbReference>
<gene>
    <name evidence="6" type="ORF">Glove_71g130</name>
</gene>
<evidence type="ECO:0000256" key="3">
    <source>
        <dbReference type="ARBA" id="ARBA00022777"/>
    </source>
</evidence>
<name>A0A397JJ43_9GLOM</name>
<dbReference type="EMBL" id="PQFF01000068">
    <property type="protein sequence ID" value="RHZ85174.1"/>
    <property type="molecule type" value="Genomic_DNA"/>
</dbReference>
<dbReference type="Gene3D" id="1.10.510.10">
    <property type="entry name" value="Transferase(Phosphotransferase) domain 1"/>
    <property type="match status" value="1"/>
</dbReference>
<accession>A0A397JJ43</accession>
<dbReference type="GO" id="GO:0005524">
    <property type="term" value="F:ATP binding"/>
    <property type="evidence" value="ECO:0007669"/>
    <property type="project" value="UniProtKB-KW"/>
</dbReference>
<dbReference type="Pfam" id="PF07714">
    <property type="entry name" value="PK_Tyr_Ser-Thr"/>
    <property type="match status" value="1"/>
</dbReference>